<keyword evidence="1" id="KW-0418">Kinase</keyword>
<dbReference type="GO" id="GO:0016301">
    <property type="term" value="F:kinase activity"/>
    <property type="evidence" value="ECO:0007669"/>
    <property type="project" value="UniProtKB-KW"/>
</dbReference>
<evidence type="ECO:0000313" key="1">
    <source>
        <dbReference type="EMBL" id="MTE26495.1"/>
    </source>
</evidence>
<dbReference type="EMBL" id="WJYA01000004">
    <property type="protein sequence ID" value="MTE26495.1"/>
    <property type="molecule type" value="Genomic_DNA"/>
</dbReference>
<dbReference type="InterPro" id="IPR014721">
    <property type="entry name" value="Ribsml_uS5_D2-typ_fold_subgr"/>
</dbReference>
<sequence>MVKTSKTYHSHGKLLITGEYVVLDGAKALAIPTKYGQSLTIEPNDNNTIVWKSYDELGKVWFNGEFSIDDSSTACLFGRQALSVTSENSNEVSNRLIQILEAAQKLNPEFLSDHQGYNITTHQDFNRKWGLGTSSTLINNIADWAEVDAYALLEQTFGGSGYDIACAQHNSPITYQLDENHSPVVTTVAFNPKFKHHLYFVYLNQKQNSRDGIKAYKSLNRVDDSIIKKVNQITESMIACESLSTFNSLIDAHENLISGLILQEPVKASSFHDFKGAIKSLGAWGGDFVLVTSETDPTDYFKTKGYDTVIPFEAMVL</sequence>
<dbReference type="AlphaFoldDB" id="A0A7K1GBS5"/>
<dbReference type="InterPro" id="IPR020568">
    <property type="entry name" value="Ribosomal_Su5_D2-typ_SF"/>
</dbReference>
<name>A0A7K1GBS5_9FLAO</name>
<dbReference type="SUPFAM" id="SSF54211">
    <property type="entry name" value="Ribosomal protein S5 domain 2-like"/>
    <property type="match status" value="1"/>
</dbReference>
<reference evidence="1 2" key="1">
    <citation type="submission" date="2019-11" db="EMBL/GenBank/DDBJ databases">
        <title>Winogradskyella ouciana sp. nov., isolated from the hadal seawater of the Mariana Trench.</title>
        <authorList>
            <person name="Liu R."/>
        </authorList>
    </citation>
    <scope>NUCLEOTIDE SEQUENCE [LARGE SCALE GENOMIC DNA]</scope>
    <source>
        <strain evidence="1 2">ZXX205</strain>
    </source>
</reference>
<keyword evidence="1" id="KW-0808">Transferase</keyword>
<proteinExistence type="predicted"/>
<gene>
    <name evidence="1" type="ORF">F1003_06070</name>
</gene>
<dbReference type="Gene3D" id="3.30.230.10">
    <property type="match status" value="1"/>
</dbReference>
<dbReference type="InterPro" id="IPR047765">
    <property type="entry name" value="GHMP_GYDIA-like"/>
</dbReference>
<evidence type="ECO:0000313" key="2">
    <source>
        <dbReference type="Proteomes" id="UP000447545"/>
    </source>
</evidence>
<comment type="caution">
    <text evidence="1">The sequence shown here is derived from an EMBL/GenBank/DDBJ whole genome shotgun (WGS) entry which is preliminary data.</text>
</comment>
<organism evidence="1 2">
    <name type="scientific">Winogradskyella ouciana</name>
    <dbReference type="NCBI Taxonomy" id="2608631"/>
    <lineage>
        <taxon>Bacteria</taxon>
        <taxon>Pseudomonadati</taxon>
        <taxon>Bacteroidota</taxon>
        <taxon>Flavobacteriia</taxon>
        <taxon>Flavobacteriales</taxon>
        <taxon>Flavobacteriaceae</taxon>
        <taxon>Winogradskyella</taxon>
    </lineage>
</organism>
<dbReference type="NCBIfam" id="NF040656">
    <property type="entry name" value="GHMP_GYDIA"/>
    <property type="match status" value="1"/>
</dbReference>
<dbReference type="Proteomes" id="UP000447545">
    <property type="component" value="Unassembled WGS sequence"/>
</dbReference>
<accession>A0A7K1GBS5</accession>
<dbReference type="RefSeq" id="WP_155088315.1">
    <property type="nucleotide sequence ID" value="NZ_WJYA01000004.1"/>
</dbReference>
<protein>
    <submittedName>
        <fullName evidence="1">GHMP kinase</fullName>
    </submittedName>
</protein>
<keyword evidence="2" id="KW-1185">Reference proteome</keyword>